<evidence type="ECO:0000313" key="2">
    <source>
        <dbReference type="EMBL" id="TNN54460.1"/>
    </source>
</evidence>
<name>A0A4Z2GMK5_9TELE</name>
<evidence type="ECO:0000256" key="1">
    <source>
        <dbReference type="SAM" id="MobiDB-lite"/>
    </source>
</evidence>
<proteinExistence type="predicted"/>
<sequence length="46" mass="5436">MSPCPPNHMRPRRVESWSEPGNPWRGPSWKRLRQLDSAQRSKHLAD</sequence>
<dbReference type="EMBL" id="SRLO01000484">
    <property type="protein sequence ID" value="TNN54460.1"/>
    <property type="molecule type" value="Genomic_DNA"/>
</dbReference>
<evidence type="ECO:0000313" key="3">
    <source>
        <dbReference type="Proteomes" id="UP000314294"/>
    </source>
</evidence>
<protein>
    <submittedName>
        <fullName evidence="2">Uncharacterized protein</fullName>
    </submittedName>
</protein>
<organism evidence="2 3">
    <name type="scientific">Liparis tanakae</name>
    <name type="common">Tanaka's snailfish</name>
    <dbReference type="NCBI Taxonomy" id="230148"/>
    <lineage>
        <taxon>Eukaryota</taxon>
        <taxon>Metazoa</taxon>
        <taxon>Chordata</taxon>
        <taxon>Craniata</taxon>
        <taxon>Vertebrata</taxon>
        <taxon>Euteleostomi</taxon>
        <taxon>Actinopterygii</taxon>
        <taxon>Neopterygii</taxon>
        <taxon>Teleostei</taxon>
        <taxon>Neoteleostei</taxon>
        <taxon>Acanthomorphata</taxon>
        <taxon>Eupercaria</taxon>
        <taxon>Perciformes</taxon>
        <taxon>Cottioidei</taxon>
        <taxon>Cottales</taxon>
        <taxon>Liparidae</taxon>
        <taxon>Liparis</taxon>
    </lineage>
</organism>
<dbReference type="Proteomes" id="UP000314294">
    <property type="component" value="Unassembled WGS sequence"/>
</dbReference>
<dbReference type="AlphaFoldDB" id="A0A4Z2GMK5"/>
<keyword evidence="3" id="KW-1185">Reference proteome</keyword>
<comment type="caution">
    <text evidence="2">The sequence shown here is derived from an EMBL/GenBank/DDBJ whole genome shotgun (WGS) entry which is preliminary data.</text>
</comment>
<feature type="region of interest" description="Disordered" evidence="1">
    <location>
        <begin position="1"/>
        <end position="46"/>
    </location>
</feature>
<accession>A0A4Z2GMK5</accession>
<gene>
    <name evidence="2" type="ORF">EYF80_035369</name>
</gene>
<reference evidence="2 3" key="1">
    <citation type="submission" date="2019-03" db="EMBL/GenBank/DDBJ databases">
        <title>First draft genome of Liparis tanakae, snailfish: a comprehensive survey of snailfish specific genes.</title>
        <authorList>
            <person name="Kim W."/>
            <person name="Song I."/>
            <person name="Jeong J.-H."/>
            <person name="Kim D."/>
            <person name="Kim S."/>
            <person name="Ryu S."/>
            <person name="Song J.Y."/>
            <person name="Lee S.K."/>
        </authorList>
    </citation>
    <scope>NUCLEOTIDE SEQUENCE [LARGE SCALE GENOMIC DNA]</scope>
    <source>
        <tissue evidence="2">Muscle</tissue>
    </source>
</reference>